<feature type="transmembrane region" description="Helical" evidence="1">
    <location>
        <begin position="86"/>
        <end position="104"/>
    </location>
</feature>
<dbReference type="EMBL" id="SDKK01000005">
    <property type="protein sequence ID" value="TYC60147.1"/>
    <property type="molecule type" value="Genomic_DNA"/>
</dbReference>
<protein>
    <submittedName>
        <fullName evidence="2">Uncharacterized protein</fullName>
    </submittedName>
</protein>
<feature type="transmembrane region" description="Helical" evidence="1">
    <location>
        <begin position="402"/>
        <end position="422"/>
    </location>
</feature>
<feature type="transmembrane region" description="Helical" evidence="1">
    <location>
        <begin position="20"/>
        <end position="43"/>
    </location>
</feature>
<feature type="transmembrane region" description="Helical" evidence="1">
    <location>
        <begin position="373"/>
        <end position="390"/>
    </location>
</feature>
<evidence type="ECO:0000256" key="1">
    <source>
        <dbReference type="SAM" id="Phobius"/>
    </source>
</evidence>
<keyword evidence="1" id="KW-0812">Transmembrane</keyword>
<feature type="transmembrane region" description="Helical" evidence="1">
    <location>
        <begin position="428"/>
        <end position="448"/>
    </location>
</feature>
<name>A0A6C2D1B1_9RHOO</name>
<feature type="transmembrane region" description="Helical" evidence="1">
    <location>
        <begin position="110"/>
        <end position="128"/>
    </location>
</feature>
<feature type="transmembrane region" description="Helical" evidence="1">
    <location>
        <begin position="164"/>
        <end position="191"/>
    </location>
</feature>
<keyword evidence="1" id="KW-1133">Transmembrane helix</keyword>
<feature type="transmembrane region" description="Helical" evidence="1">
    <location>
        <begin position="469"/>
        <end position="488"/>
    </location>
</feature>
<evidence type="ECO:0000313" key="2">
    <source>
        <dbReference type="EMBL" id="TYC60147.1"/>
    </source>
</evidence>
<sequence>MGILRFRLKMQNPGLRQFAYALSVLVTTILGFAFVISANYPGYLNGDSLYQLQEALSETYGDWHSPSITVLWSVLLDFLPGPVGFIVFDNLLIWSALAGLALALRPRLGAWSYLILFMPLLPGAFNYLGHVHTDAMLAAILLAGASLAYLAQCDWRSRRLAICLQIAANLFIAAGFLTRLNAVFCLIPLLLYANSNLGARRTILLSGAVLAVLPLIYSVQNTLLQVPNSHPGDSIKTYQLLALSYHEQENQFPGKWREEEARQIVESCYSPVQWDTASNWGQCRFISQNLRAQGLWGSRTLTESWLKAIIDHPRSYFAMLVPTFKKSMFDPNSRQMLYSADNPWGWMVQDNPPRPDTQIAQDYARSKLNDRVGRPWVFGLLSVIGLLTLFRLNLQSTKEGRFALAVLLSGLIYLITYFFFNVSAEYRYFYWCGFAAYLGLIIVILCALKTARKRPPTATRSHAERAVKLTSLVIAAFSAGMITFAFTFNLPATKRIITLTPLDEKPVSVTRIGSTATPLWMAPAFEGDTRPMTWDWIGHAYQSTSRLSPVVASLDGLRQTIEIKLETGPDNGRVAIDEVGMHRVVDTYSEQPGIQTIQLPPSPGEQRKKRRFNTGVSNTALIYVLGLLFLFLRLTRARAAQ</sequence>
<proteinExistence type="predicted"/>
<dbReference type="OrthoDB" id="8914130at2"/>
<comment type="caution">
    <text evidence="2">The sequence shown here is derived from an EMBL/GenBank/DDBJ whole genome shotgun (WGS) entry which is preliminary data.</text>
</comment>
<feature type="transmembrane region" description="Helical" evidence="1">
    <location>
        <begin position="135"/>
        <end position="152"/>
    </location>
</feature>
<feature type="transmembrane region" description="Helical" evidence="1">
    <location>
        <begin position="203"/>
        <end position="220"/>
    </location>
</feature>
<reference evidence="2 3" key="1">
    <citation type="submission" date="2019-01" db="EMBL/GenBank/DDBJ databases">
        <title>Zoogloea oleivorans genome sequencing and assembly.</title>
        <authorList>
            <person name="Tancsics A."/>
            <person name="Farkas M."/>
            <person name="Kriszt B."/>
            <person name="Maroti G."/>
            <person name="Horvath B."/>
        </authorList>
    </citation>
    <scope>NUCLEOTIDE SEQUENCE [LARGE SCALE GENOMIC DNA]</scope>
    <source>
        <strain evidence="2 3">Buc</strain>
    </source>
</reference>
<accession>A0A6C2D1B1</accession>
<dbReference type="Proteomes" id="UP000389128">
    <property type="component" value="Unassembled WGS sequence"/>
</dbReference>
<evidence type="ECO:0000313" key="3">
    <source>
        <dbReference type="Proteomes" id="UP000389128"/>
    </source>
</evidence>
<gene>
    <name evidence="2" type="ORF">ETQ85_06465</name>
</gene>
<organism evidence="2 3">
    <name type="scientific">Zoogloea oleivorans</name>
    <dbReference type="NCBI Taxonomy" id="1552750"/>
    <lineage>
        <taxon>Bacteria</taxon>
        <taxon>Pseudomonadati</taxon>
        <taxon>Pseudomonadota</taxon>
        <taxon>Betaproteobacteria</taxon>
        <taxon>Rhodocyclales</taxon>
        <taxon>Zoogloeaceae</taxon>
        <taxon>Zoogloea</taxon>
    </lineage>
</organism>
<feature type="transmembrane region" description="Helical" evidence="1">
    <location>
        <begin position="615"/>
        <end position="634"/>
    </location>
</feature>
<dbReference type="RefSeq" id="WP_148578237.1">
    <property type="nucleotide sequence ID" value="NZ_SDKK01000005.1"/>
</dbReference>
<keyword evidence="1" id="KW-0472">Membrane</keyword>
<keyword evidence="3" id="KW-1185">Reference proteome</keyword>
<dbReference type="AlphaFoldDB" id="A0A6C2D1B1"/>